<dbReference type="EMBL" id="CP075371">
    <property type="protein sequence ID" value="QVT80424.1"/>
    <property type="molecule type" value="Genomic_DNA"/>
</dbReference>
<gene>
    <name evidence="2" type="ORF">ENKNEFLB_02819</name>
</gene>
<evidence type="ECO:0000256" key="1">
    <source>
        <dbReference type="SAM" id="MobiDB-lite"/>
    </source>
</evidence>
<name>A0ABX8EIT4_9ACTN</name>
<reference evidence="2 3" key="1">
    <citation type="submission" date="2021-05" db="EMBL/GenBank/DDBJ databases">
        <title>Complete genome of Nocardioides aquaticus KCTC 9944T isolated from meromictic and hypersaline Ekho Lake, Antarctica.</title>
        <authorList>
            <person name="Hwang K."/>
            <person name="Kim K.M."/>
            <person name="Choe H."/>
        </authorList>
    </citation>
    <scope>NUCLEOTIDE SEQUENCE [LARGE SCALE GENOMIC DNA]</scope>
    <source>
        <strain evidence="2 3">KCTC 9944</strain>
    </source>
</reference>
<feature type="region of interest" description="Disordered" evidence="1">
    <location>
        <begin position="1"/>
        <end position="20"/>
    </location>
</feature>
<sequence length="81" mass="9099">MARRLNQSDPTANRAVANVDREAKAAPKRKLLHEFPEVFDDLSDYGCRFVAFRALGLAGDNVWAIRLEHLEKARAEYGAQA</sequence>
<dbReference type="RefSeq" id="WP_214055972.1">
    <property type="nucleotide sequence ID" value="NZ_BAAAHS010000074.1"/>
</dbReference>
<organism evidence="2 3">
    <name type="scientific">Nocardioides aquaticus</name>
    <dbReference type="NCBI Taxonomy" id="160826"/>
    <lineage>
        <taxon>Bacteria</taxon>
        <taxon>Bacillati</taxon>
        <taxon>Actinomycetota</taxon>
        <taxon>Actinomycetes</taxon>
        <taxon>Propionibacteriales</taxon>
        <taxon>Nocardioidaceae</taxon>
        <taxon>Nocardioides</taxon>
    </lineage>
</organism>
<protein>
    <submittedName>
        <fullName evidence="2">Uncharacterized protein</fullName>
    </submittedName>
</protein>
<evidence type="ECO:0000313" key="2">
    <source>
        <dbReference type="EMBL" id="QVT80424.1"/>
    </source>
</evidence>
<accession>A0ABX8EIT4</accession>
<evidence type="ECO:0000313" key="3">
    <source>
        <dbReference type="Proteomes" id="UP000679307"/>
    </source>
</evidence>
<proteinExistence type="predicted"/>
<dbReference type="Proteomes" id="UP000679307">
    <property type="component" value="Chromosome"/>
</dbReference>
<keyword evidence="3" id="KW-1185">Reference proteome</keyword>
<feature type="compositionally biased region" description="Polar residues" evidence="1">
    <location>
        <begin position="1"/>
        <end position="11"/>
    </location>
</feature>